<gene>
    <name evidence="5" type="ORF">OB955_13665</name>
    <name evidence="4" type="ORF">OB960_16505</name>
</gene>
<evidence type="ECO:0000313" key="5">
    <source>
        <dbReference type="EMBL" id="MCU4973781.1"/>
    </source>
</evidence>
<keyword evidence="6" id="KW-1185">Reference proteome</keyword>
<dbReference type="InterPro" id="IPR051317">
    <property type="entry name" value="Gfo/Idh/MocA_oxidoreduct"/>
</dbReference>
<comment type="similarity">
    <text evidence="1">Belongs to the Gfo/Idh/MocA family.</text>
</comment>
<evidence type="ECO:0000259" key="3">
    <source>
        <dbReference type="Pfam" id="PF01408"/>
    </source>
</evidence>
<dbReference type="Proteomes" id="UP001321018">
    <property type="component" value="Unassembled WGS sequence"/>
</dbReference>
<dbReference type="SUPFAM" id="SSF51735">
    <property type="entry name" value="NAD(P)-binding Rossmann-fold domains"/>
    <property type="match status" value="1"/>
</dbReference>
<name>A0AAP2Z0H0_9EURY</name>
<dbReference type="EMBL" id="JAOPKA010000012">
    <property type="protein sequence ID" value="MCU4742989.1"/>
    <property type="molecule type" value="Genomic_DNA"/>
</dbReference>
<dbReference type="EMBL" id="JAOPKB010000008">
    <property type="protein sequence ID" value="MCU4973781.1"/>
    <property type="molecule type" value="Genomic_DNA"/>
</dbReference>
<evidence type="ECO:0000313" key="4">
    <source>
        <dbReference type="EMBL" id="MCU4742989.1"/>
    </source>
</evidence>
<evidence type="ECO:0000256" key="2">
    <source>
        <dbReference type="ARBA" id="ARBA00023002"/>
    </source>
</evidence>
<comment type="caution">
    <text evidence="4">The sequence shown here is derived from an EMBL/GenBank/DDBJ whole genome shotgun (WGS) entry which is preliminary data.</text>
</comment>
<proteinExistence type="inferred from homology"/>
<dbReference type="InterPro" id="IPR036291">
    <property type="entry name" value="NAD(P)-bd_dom_sf"/>
</dbReference>
<keyword evidence="2" id="KW-0560">Oxidoreductase</keyword>
<accession>A0AAP2Z0H0</accession>
<protein>
    <submittedName>
        <fullName evidence="4">Gfo/Idh/MocA family oxidoreductase</fullName>
    </submittedName>
</protein>
<dbReference type="Gene3D" id="3.40.50.720">
    <property type="entry name" value="NAD(P)-binding Rossmann-like Domain"/>
    <property type="match status" value="1"/>
</dbReference>
<evidence type="ECO:0000313" key="6">
    <source>
        <dbReference type="Proteomes" id="UP001320972"/>
    </source>
</evidence>
<feature type="domain" description="Gfo/Idh/MocA-like oxidoreductase N-terminal" evidence="3">
    <location>
        <begin position="3"/>
        <end position="114"/>
    </location>
</feature>
<dbReference type="InterPro" id="IPR000683">
    <property type="entry name" value="Gfo/Idh/MocA-like_OxRdtase_N"/>
</dbReference>
<evidence type="ECO:0000313" key="7">
    <source>
        <dbReference type="Proteomes" id="UP001321018"/>
    </source>
</evidence>
<dbReference type="PANTHER" id="PTHR43708">
    <property type="entry name" value="CONSERVED EXPRESSED OXIDOREDUCTASE (EUROFUNG)"/>
    <property type="match status" value="1"/>
</dbReference>
<dbReference type="RefSeq" id="WP_338004805.1">
    <property type="nucleotide sequence ID" value="NZ_JAOPKA010000012.1"/>
</dbReference>
<dbReference type="AlphaFoldDB" id="A0AAP2Z0H0"/>
<dbReference type="Proteomes" id="UP001320972">
    <property type="component" value="Unassembled WGS sequence"/>
</dbReference>
<organism evidence="4 7">
    <name type="scientific">Natronoglomus mannanivorans</name>
    <dbReference type="NCBI Taxonomy" id="2979990"/>
    <lineage>
        <taxon>Archaea</taxon>
        <taxon>Methanobacteriati</taxon>
        <taxon>Methanobacteriota</taxon>
        <taxon>Stenosarchaea group</taxon>
        <taxon>Halobacteria</taxon>
        <taxon>Halobacteriales</taxon>
        <taxon>Natrialbaceae</taxon>
        <taxon>Natronoglomus</taxon>
    </lineage>
</organism>
<dbReference type="Pfam" id="PF01408">
    <property type="entry name" value="GFO_IDH_MocA"/>
    <property type="match status" value="1"/>
</dbReference>
<sequence length="296" mass="32296">MVDIGIVGLDTSHAEAFADTLAGHPSAELTAVWDGGAVRSESYTQNYCDTHGVTRYDDPLELAEHVDAVMVLTVDWDTHRELAVPFLERGVPTMIDKPIAGNLADIRALEAAADGTPFFGGSAVPYHSAVRTTEIESDDRTLYCVGYNDPFYYGVHLVDTVCRIVDSPWACVSPADDPGQTVNVVFTDGTYATLRLDSPGDEDRFSFLSLGNRTTAVDVGSSPADMTDMYRAYIDTFLDVVAGEIDPSERVFDAATLLLGVVAALEHDRPITPECRVLSEYAVDGQEFLEAYRPYY</sequence>
<dbReference type="GO" id="GO:0016491">
    <property type="term" value="F:oxidoreductase activity"/>
    <property type="evidence" value="ECO:0007669"/>
    <property type="project" value="UniProtKB-KW"/>
</dbReference>
<dbReference type="GO" id="GO:0000166">
    <property type="term" value="F:nucleotide binding"/>
    <property type="evidence" value="ECO:0007669"/>
    <property type="project" value="InterPro"/>
</dbReference>
<reference evidence="4 6" key="1">
    <citation type="submission" date="2022-09" db="EMBL/GenBank/DDBJ databases">
        <title>Enrichment on poylsaccharides allowed isolation of novel metabolic and taxonomic groups of Haloarchaea.</title>
        <authorList>
            <person name="Sorokin D.Y."/>
            <person name="Elcheninov A.G."/>
            <person name="Khizhniak T.V."/>
            <person name="Kolganova T.V."/>
            <person name="Kublanov I.V."/>
        </authorList>
    </citation>
    <scope>NUCLEOTIDE SEQUENCE</scope>
    <source>
        <strain evidence="5 6">AArc-m2/3/4</strain>
        <strain evidence="4">AArc-xg1-1</strain>
    </source>
</reference>
<dbReference type="PANTHER" id="PTHR43708:SF5">
    <property type="entry name" value="CONSERVED EXPRESSED OXIDOREDUCTASE (EUROFUNG)-RELATED"/>
    <property type="match status" value="1"/>
</dbReference>
<evidence type="ECO:0000256" key="1">
    <source>
        <dbReference type="ARBA" id="ARBA00010928"/>
    </source>
</evidence>